<dbReference type="SUPFAM" id="SSF55486">
    <property type="entry name" value="Metalloproteases ('zincins'), catalytic domain"/>
    <property type="match status" value="1"/>
</dbReference>
<dbReference type="GO" id="GO:0004222">
    <property type="term" value="F:metalloendopeptidase activity"/>
    <property type="evidence" value="ECO:0007669"/>
    <property type="project" value="InterPro"/>
</dbReference>
<dbReference type="InterPro" id="IPR001590">
    <property type="entry name" value="Peptidase_M12B"/>
</dbReference>
<reference evidence="2 3" key="1">
    <citation type="submission" date="2023-11" db="EMBL/GenBank/DDBJ databases">
        <title>Halocaridina rubra genome assembly.</title>
        <authorList>
            <person name="Smith C."/>
        </authorList>
    </citation>
    <scope>NUCLEOTIDE SEQUENCE [LARGE SCALE GENOMIC DNA]</scope>
    <source>
        <strain evidence="2">EP-1</strain>
        <tissue evidence="2">Whole</tissue>
    </source>
</reference>
<protein>
    <submittedName>
        <fullName evidence="2">Adt-1p</fullName>
    </submittedName>
</protein>
<accession>A0AAN8WSP1</accession>
<dbReference type="PANTHER" id="PTHR11905">
    <property type="entry name" value="ADAM A DISINTEGRIN AND METALLOPROTEASE DOMAIN"/>
    <property type="match status" value="1"/>
</dbReference>
<dbReference type="AlphaFoldDB" id="A0AAN8WSP1"/>
<organism evidence="2 3">
    <name type="scientific">Halocaridina rubra</name>
    <name type="common">Hawaiian red shrimp</name>
    <dbReference type="NCBI Taxonomy" id="373956"/>
    <lineage>
        <taxon>Eukaryota</taxon>
        <taxon>Metazoa</taxon>
        <taxon>Ecdysozoa</taxon>
        <taxon>Arthropoda</taxon>
        <taxon>Crustacea</taxon>
        <taxon>Multicrustacea</taxon>
        <taxon>Malacostraca</taxon>
        <taxon>Eumalacostraca</taxon>
        <taxon>Eucarida</taxon>
        <taxon>Decapoda</taxon>
        <taxon>Pleocyemata</taxon>
        <taxon>Caridea</taxon>
        <taxon>Atyoidea</taxon>
        <taxon>Atyidae</taxon>
        <taxon>Halocaridina</taxon>
    </lineage>
</organism>
<evidence type="ECO:0000259" key="1">
    <source>
        <dbReference type="Pfam" id="PF01421"/>
    </source>
</evidence>
<dbReference type="Proteomes" id="UP001381693">
    <property type="component" value="Unassembled WGS sequence"/>
</dbReference>
<dbReference type="Pfam" id="PF01421">
    <property type="entry name" value="Reprolysin"/>
    <property type="match status" value="1"/>
</dbReference>
<feature type="non-terminal residue" evidence="2">
    <location>
        <position position="1"/>
    </location>
</feature>
<comment type="caution">
    <text evidence="2">The sequence shown here is derived from an EMBL/GenBank/DDBJ whole genome shotgun (WGS) entry which is preliminary data.</text>
</comment>
<dbReference type="GO" id="GO:0006508">
    <property type="term" value="P:proteolysis"/>
    <property type="evidence" value="ECO:0007669"/>
    <property type="project" value="InterPro"/>
</dbReference>
<proteinExistence type="predicted"/>
<evidence type="ECO:0000313" key="3">
    <source>
        <dbReference type="Proteomes" id="UP001381693"/>
    </source>
</evidence>
<dbReference type="InterPro" id="IPR024079">
    <property type="entry name" value="MetalloPept_cat_dom_sf"/>
</dbReference>
<feature type="non-terminal residue" evidence="2">
    <location>
        <position position="313"/>
    </location>
</feature>
<dbReference type="Gene3D" id="3.40.390.10">
    <property type="entry name" value="Collagenase (Catalytic Domain)"/>
    <property type="match status" value="1"/>
</dbReference>
<name>A0AAN8WSP1_HALRR</name>
<sequence>LSPNEVLTSPNFVFLARKVDGNELRPTRRDQLSCYYQGVDDSHSETLIAVELCGPVRGVVKSPDAEFVIEPIPDSVGERRRRRRSVEDEIKGEKRNSESIIFPHSHIIYRRRGDFGSLVKHDSRIRRSFITDYQEIREALSSRQGRKPYFDSYEHVLDANLRSEWSKHEFGAREDSERYDTRQRSEDLFIEMAVFVDQDLYKHMEDNFPTNTEEQVLKVVLAMINAVQLLYNDDSLGHRVKFVLKRLEILYTDPPSLRRPYDIDNFLTSFCTWQRSENPSSDTDPLHWDHAVILTGLDVYTITSRGKVNSQVV</sequence>
<dbReference type="EMBL" id="JAXCGZ010020339">
    <property type="protein sequence ID" value="KAK7065614.1"/>
    <property type="molecule type" value="Genomic_DNA"/>
</dbReference>
<evidence type="ECO:0000313" key="2">
    <source>
        <dbReference type="EMBL" id="KAK7065614.1"/>
    </source>
</evidence>
<keyword evidence="3" id="KW-1185">Reference proteome</keyword>
<feature type="domain" description="Peptidase M12B" evidence="1">
    <location>
        <begin position="189"/>
        <end position="300"/>
    </location>
</feature>
<dbReference type="PANTHER" id="PTHR11905:SF256">
    <property type="entry name" value="PEPTIDASE M12B DOMAIN-CONTAINING PROTEIN"/>
    <property type="match status" value="1"/>
</dbReference>
<gene>
    <name evidence="2" type="primary">adt-1_2</name>
    <name evidence="2" type="ORF">SK128_023477</name>
</gene>